<accession>A0A8X7P5W6</accession>
<evidence type="ECO:0000256" key="2">
    <source>
        <dbReference type="ARBA" id="ARBA00022737"/>
    </source>
</evidence>
<proteinExistence type="predicted"/>
<feature type="region of interest" description="Disordered" evidence="3">
    <location>
        <begin position="174"/>
        <end position="197"/>
    </location>
</feature>
<dbReference type="PANTHER" id="PTHR32099:SF93">
    <property type="entry name" value="GNK2-HOMOLOGOUS DOMAIN-CONTAINING PROTEIN"/>
    <property type="match status" value="1"/>
</dbReference>
<dbReference type="AlphaFoldDB" id="A0A8X7P5W6"/>
<organism evidence="5 6">
    <name type="scientific">Brassica carinata</name>
    <name type="common">Ethiopian mustard</name>
    <name type="synonym">Abyssinian cabbage</name>
    <dbReference type="NCBI Taxonomy" id="52824"/>
    <lineage>
        <taxon>Eukaryota</taxon>
        <taxon>Viridiplantae</taxon>
        <taxon>Streptophyta</taxon>
        <taxon>Embryophyta</taxon>
        <taxon>Tracheophyta</taxon>
        <taxon>Spermatophyta</taxon>
        <taxon>Magnoliopsida</taxon>
        <taxon>eudicotyledons</taxon>
        <taxon>Gunneridae</taxon>
        <taxon>Pentapetalae</taxon>
        <taxon>rosids</taxon>
        <taxon>malvids</taxon>
        <taxon>Brassicales</taxon>
        <taxon>Brassicaceae</taxon>
        <taxon>Brassiceae</taxon>
        <taxon>Brassica</taxon>
    </lineage>
</organism>
<keyword evidence="1" id="KW-0732">Signal</keyword>
<sequence>MIASLGVSAQLQDPTYVGYNCSNSPSTNDTYLSNIKSLLTSFSNGHDSLFAEGYHYLVKGQNASMVFGMFLCRGDLSPEVCRDCVMFASNNTQSRCPRRKELLVQYDECMLGYSDRNIFMDNVRTRSTPTIITWNTQEIPVYRLDRFKDDMLFMMNESAEEAANSREKRMAVYKSSSTSSETLYALQSWRKSSVPEL</sequence>
<comment type="caution">
    <text evidence="5">The sequence shown here is derived from an EMBL/GenBank/DDBJ whole genome shotgun (WGS) entry which is preliminary data.</text>
</comment>
<evidence type="ECO:0000313" key="5">
    <source>
        <dbReference type="EMBL" id="KAG2245150.1"/>
    </source>
</evidence>
<dbReference type="InterPro" id="IPR038408">
    <property type="entry name" value="GNK2_sf"/>
</dbReference>
<dbReference type="Proteomes" id="UP000886595">
    <property type="component" value="Unassembled WGS sequence"/>
</dbReference>
<evidence type="ECO:0000313" key="6">
    <source>
        <dbReference type="Proteomes" id="UP000886595"/>
    </source>
</evidence>
<reference evidence="5 6" key="1">
    <citation type="submission" date="2020-02" db="EMBL/GenBank/DDBJ databases">
        <authorList>
            <person name="Ma Q."/>
            <person name="Huang Y."/>
            <person name="Song X."/>
            <person name="Pei D."/>
        </authorList>
    </citation>
    <scope>NUCLEOTIDE SEQUENCE [LARGE SCALE GENOMIC DNA]</scope>
    <source>
        <strain evidence="5">Sxm20200214</strain>
        <tissue evidence="5">Leaf</tissue>
    </source>
</reference>
<protein>
    <recommendedName>
        <fullName evidence="4">Gnk2-homologous domain-containing protein</fullName>
    </recommendedName>
</protein>
<dbReference type="Gene3D" id="3.30.430.20">
    <property type="entry name" value="Gnk2 domain, C-X8-C-X2-C motif"/>
    <property type="match status" value="1"/>
</dbReference>
<dbReference type="InterPro" id="IPR002902">
    <property type="entry name" value="GNK2"/>
</dbReference>
<dbReference type="OrthoDB" id="1748214at2759"/>
<dbReference type="Pfam" id="PF01657">
    <property type="entry name" value="Stress-antifung"/>
    <property type="match status" value="1"/>
</dbReference>
<evidence type="ECO:0000256" key="3">
    <source>
        <dbReference type="SAM" id="MobiDB-lite"/>
    </source>
</evidence>
<gene>
    <name evidence="5" type="ORF">Bca52824_093000</name>
</gene>
<evidence type="ECO:0000256" key="1">
    <source>
        <dbReference type="ARBA" id="ARBA00022729"/>
    </source>
</evidence>
<dbReference type="PANTHER" id="PTHR32099">
    <property type="entry name" value="CYSTEINE-RICH REPEAT SECRETORY PROTEIN"/>
    <property type="match status" value="1"/>
</dbReference>
<keyword evidence="6" id="KW-1185">Reference proteome</keyword>
<dbReference type="PROSITE" id="PS51473">
    <property type="entry name" value="GNK2"/>
    <property type="match status" value="1"/>
</dbReference>
<dbReference type="EMBL" id="JAAMPC010000035">
    <property type="protein sequence ID" value="KAG2245150.1"/>
    <property type="molecule type" value="Genomic_DNA"/>
</dbReference>
<evidence type="ECO:0000259" key="4">
    <source>
        <dbReference type="PROSITE" id="PS51473"/>
    </source>
</evidence>
<feature type="domain" description="Gnk2-homologous" evidence="4">
    <location>
        <begin position="12"/>
        <end position="118"/>
    </location>
</feature>
<name>A0A8X7P5W6_BRACI</name>
<dbReference type="CDD" id="cd23509">
    <property type="entry name" value="Gnk2-like"/>
    <property type="match status" value="1"/>
</dbReference>
<keyword evidence="2" id="KW-0677">Repeat</keyword>